<protein>
    <submittedName>
        <fullName evidence="2">Uncharacterized protein</fullName>
    </submittedName>
</protein>
<evidence type="ECO:0000256" key="1">
    <source>
        <dbReference type="SAM" id="SignalP"/>
    </source>
</evidence>
<dbReference type="HOGENOM" id="CLU_1903223_0_0_4"/>
<dbReference type="EMBL" id="CP000089">
    <property type="protein sequence ID" value="AAZ46606.1"/>
    <property type="molecule type" value="Genomic_DNA"/>
</dbReference>
<organism evidence="2">
    <name type="scientific">Dechloromonas aromatica (strain RCB)</name>
    <dbReference type="NCBI Taxonomy" id="159087"/>
    <lineage>
        <taxon>Bacteria</taxon>
        <taxon>Pseudomonadati</taxon>
        <taxon>Pseudomonadota</taxon>
        <taxon>Betaproteobacteria</taxon>
        <taxon>Rhodocyclales</taxon>
        <taxon>Azonexaceae</taxon>
        <taxon>Dechloromonas</taxon>
    </lineage>
</organism>
<accession>Q47EX5</accession>
<dbReference type="KEGG" id="dar:Daro_1860"/>
<feature type="chain" id="PRO_5004233438" evidence="1">
    <location>
        <begin position="24"/>
        <end position="133"/>
    </location>
</feature>
<keyword evidence="1" id="KW-0732">Signal</keyword>
<sequence>MHRQPHALLLLACLSLCSPPIYAESVSETPDQVSSEARSDKILVTFNALPAAGDFEVLGPIYVFKRWFGGTGAAMSLLGEKARSMGANAVVESSVWLAPAFPAQVAPHGKGIAVRVNDPKLLQALVDESSTWE</sequence>
<name>Q47EX5_DECAR</name>
<gene>
    <name evidence="2" type="ordered locus">Daro_1860</name>
</gene>
<dbReference type="STRING" id="159087.Daro_1860"/>
<proteinExistence type="predicted"/>
<feature type="signal peptide" evidence="1">
    <location>
        <begin position="1"/>
        <end position="23"/>
    </location>
</feature>
<dbReference type="AlphaFoldDB" id="Q47EX5"/>
<evidence type="ECO:0000313" key="2">
    <source>
        <dbReference type="EMBL" id="AAZ46606.1"/>
    </source>
</evidence>
<reference evidence="2" key="1">
    <citation type="submission" date="2005-08" db="EMBL/GenBank/DDBJ databases">
        <title>Complete sequence of Dechloromonas aromatica RCB.</title>
        <authorList>
            <person name="Salinero K.K."/>
            <person name="Copeland A."/>
            <person name="Lucas S."/>
            <person name="Lapidus A."/>
            <person name="Barry K."/>
            <person name="Detter J.C."/>
            <person name="Glavina T."/>
            <person name="Hammon N."/>
            <person name="Israni S."/>
            <person name="Pitluck S."/>
            <person name="Di Bartolo G."/>
            <person name="Trong S."/>
            <person name="Schmutz J."/>
            <person name="Larimer F."/>
            <person name="Land M."/>
            <person name="Ivanova N."/>
            <person name="Richardson P."/>
        </authorList>
    </citation>
    <scope>NUCLEOTIDE SEQUENCE</scope>
    <source>
        <strain evidence="2">RCB</strain>
    </source>
</reference>